<protein>
    <submittedName>
        <fullName evidence="2">Uncharacterized protein</fullName>
    </submittedName>
</protein>
<organism evidence="2 3">
    <name type="scientific">Colletotrichum lupini</name>
    <dbReference type="NCBI Taxonomy" id="145971"/>
    <lineage>
        <taxon>Eukaryota</taxon>
        <taxon>Fungi</taxon>
        <taxon>Dikarya</taxon>
        <taxon>Ascomycota</taxon>
        <taxon>Pezizomycotina</taxon>
        <taxon>Sordariomycetes</taxon>
        <taxon>Hypocreomycetidae</taxon>
        <taxon>Glomerellales</taxon>
        <taxon>Glomerellaceae</taxon>
        <taxon>Colletotrichum</taxon>
        <taxon>Colletotrichum acutatum species complex</taxon>
    </lineage>
</organism>
<evidence type="ECO:0000313" key="3">
    <source>
        <dbReference type="Proteomes" id="UP000830671"/>
    </source>
</evidence>
<keyword evidence="3" id="KW-1185">Reference proteome</keyword>
<proteinExistence type="predicted"/>
<feature type="transmembrane region" description="Helical" evidence="1">
    <location>
        <begin position="12"/>
        <end position="29"/>
    </location>
</feature>
<keyword evidence="1" id="KW-0812">Transmembrane</keyword>
<evidence type="ECO:0000313" key="2">
    <source>
        <dbReference type="EMBL" id="UQC84701.1"/>
    </source>
</evidence>
<dbReference type="RefSeq" id="XP_049146318.1">
    <property type="nucleotide sequence ID" value="XM_049289173.1"/>
</dbReference>
<gene>
    <name evidence="2" type="ORF">CLUP02_10197</name>
</gene>
<accession>A0A9Q8SXU8</accession>
<keyword evidence="1" id="KW-0472">Membrane</keyword>
<dbReference type="Proteomes" id="UP000830671">
    <property type="component" value="Chromosome 5"/>
</dbReference>
<name>A0A9Q8SXU8_9PEZI</name>
<dbReference type="KEGG" id="clup:CLUP02_10197"/>
<feature type="transmembrane region" description="Helical" evidence="1">
    <location>
        <begin position="49"/>
        <end position="72"/>
    </location>
</feature>
<sequence length="104" mass="11646">MMPSHLIERLGIAPSSILGFGILLPFPRITSSWSAFLACCSSSCYQFDILLPVFVWMVVFADVVLALSDAFAATNKQKRRVRALLTDIFDGIQHQRCNLRTALR</sequence>
<reference evidence="2" key="1">
    <citation type="journal article" date="2021" name="Mol. Plant Microbe Interact.">
        <title>Complete Genome Sequence of the Plant-Pathogenic Fungus Colletotrichum lupini.</title>
        <authorList>
            <person name="Baroncelli R."/>
            <person name="Pensec F."/>
            <person name="Da Lio D."/>
            <person name="Boufleur T."/>
            <person name="Vicente I."/>
            <person name="Sarrocco S."/>
            <person name="Picot A."/>
            <person name="Baraldi E."/>
            <person name="Sukno S."/>
            <person name="Thon M."/>
            <person name="Le Floch G."/>
        </authorList>
    </citation>
    <scope>NUCLEOTIDE SEQUENCE</scope>
    <source>
        <strain evidence="2">IMI 504893</strain>
    </source>
</reference>
<dbReference type="AlphaFoldDB" id="A0A9Q8SXU8"/>
<dbReference type="GeneID" id="73344183"/>
<dbReference type="EMBL" id="CP019477">
    <property type="protein sequence ID" value="UQC84701.1"/>
    <property type="molecule type" value="Genomic_DNA"/>
</dbReference>
<keyword evidence="1" id="KW-1133">Transmembrane helix</keyword>
<evidence type="ECO:0000256" key="1">
    <source>
        <dbReference type="SAM" id="Phobius"/>
    </source>
</evidence>